<dbReference type="EMBL" id="JAXCLX010000001">
    <property type="protein sequence ID" value="MDY0870474.1"/>
    <property type="molecule type" value="Genomic_DNA"/>
</dbReference>
<organism evidence="1 2">
    <name type="scientific">Dongia rigui</name>
    <dbReference type="NCBI Taxonomy" id="940149"/>
    <lineage>
        <taxon>Bacteria</taxon>
        <taxon>Pseudomonadati</taxon>
        <taxon>Pseudomonadota</taxon>
        <taxon>Alphaproteobacteria</taxon>
        <taxon>Rhodospirillales</taxon>
        <taxon>Dongiaceae</taxon>
        <taxon>Dongia</taxon>
    </lineage>
</organism>
<sequence>MSISILPMLANSTLPPGVDHMHIENDGTVRLGSGGQLVEFGFKFMDVPFLATTRQVQSGPIVQISGEIAPLPYSAEGLVMRRSVMAIIDASQDLLHSRLAISKHKSILCVGKAPFVTPATPVDLVSAAASVLLEVKPFLQLLAEVLPTWPKAAEAI</sequence>
<protein>
    <submittedName>
        <fullName evidence="1">Uncharacterized protein</fullName>
    </submittedName>
</protein>
<reference evidence="1 2" key="1">
    <citation type="journal article" date="2013" name="Antonie Van Leeuwenhoek">
        <title>Dongia rigui sp. nov., isolated from freshwater of a large wetland in Korea.</title>
        <authorList>
            <person name="Baik K.S."/>
            <person name="Hwang Y.M."/>
            <person name="Choi J.S."/>
            <person name="Kwon J."/>
            <person name="Seong C.N."/>
        </authorList>
    </citation>
    <scope>NUCLEOTIDE SEQUENCE [LARGE SCALE GENOMIC DNA]</scope>
    <source>
        <strain evidence="1 2">04SU4-P</strain>
    </source>
</reference>
<evidence type="ECO:0000313" key="2">
    <source>
        <dbReference type="Proteomes" id="UP001271769"/>
    </source>
</evidence>
<gene>
    <name evidence="1" type="ORF">SMD31_01000</name>
</gene>
<evidence type="ECO:0000313" key="1">
    <source>
        <dbReference type="EMBL" id="MDY0870474.1"/>
    </source>
</evidence>
<keyword evidence="2" id="KW-1185">Reference proteome</keyword>
<dbReference type="Proteomes" id="UP001271769">
    <property type="component" value="Unassembled WGS sequence"/>
</dbReference>
<dbReference type="RefSeq" id="WP_320498718.1">
    <property type="nucleotide sequence ID" value="NZ_JAXCLX010000001.1"/>
</dbReference>
<accession>A0ABU5DSY3</accession>
<comment type="caution">
    <text evidence="1">The sequence shown here is derived from an EMBL/GenBank/DDBJ whole genome shotgun (WGS) entry which is preliminary data.</text>
</comment>
<name>A0ABU5DSY3_9PROT</name>
<proteinExistence type="predicted"/>